<dbReference type="GO" id="GO:0061630">
    <property type="term" value="F:ubiquitin protein ligase activity"/>
    <property type="evidence" value="ECO:0007669"/>
    <property type="project" value="UniProtKB-UniRule"/>
</dbReference>
<comment type="catalytic activity">
    <reaction evidence="3">
        <text>S-ubiquitinyl-[E2 ubiquitin-conjugating enzyme]-L-cysteine + [acceptor protein]-L-lysine = [E2 ubiquitin-conjugating enzyme]-L-cysteine + N(6)-ubiquitinyl-[acceptor protein]-L-lysine.</text>
        <dbReference type="EC" id="2.3.2.27"/>
    </reaction>
</comment>
<dbReference type="SUPFAM" id="SSF101447">
    <property type="entry name" value="Formin homology 2 domain (FH2 domain)"/>
    <property type="match status" value="1"/>
</dbReference>
<feature type="domain" description="U-box" evidence="5">
    <location>
        <begin position="287"/>
        <end position="360"/>
    </location>
</feature>
<dbReference type="UniPathway" id="UPA00143"/>
<dbReference type="eggNOG" id="KOG0167">
    <property type="taxonomic scope" value="Eukaryota"/>
</dbReference>
<dbReference type="Pfam" id="PF04564">
    <property type="entry name" value="U-box"/>
    <property type="match status" value="1"/>
</dbReference>
<dbReference type="InterPro" id="IPR045210">
    <property type="entry name" value="RING-Ubox_PUB"/>
</dbReference>
<protein>
    <recommendedName>
        <fullName evidence="3 5">U-box domain-containing protein</fullName>
        <ecNumber evidence="3">2.3.2.27</ecNumber>
    </recommendedName>
    <alternativeName>
        <fullName evidence="3">RING-type E3 ubiquitin transferase PUB</fullName>
    </alternativeName>
</protein>
<dbReference type="Proteomes" id="UP000026962">
    <property type="component" value="Chromosome 8"/>
</dbReference>
<evidence type="ECO:0000256" key="2">
    <source>
        <dbReference type="ARBA" id="ARBA00022679"/>
    </source>
</evidence>
<organism evidence="6">
    <name type="scientific">Oryza punctata</name>
    <name type="common">Red rice</name>
    <dbReference type="NCBI Taxonomy" id="4537"/>
    <lineage>
        <taxon>Eukaryota</taxon>
        <taxon>Viridiplantae</taxon>
        <taxon>Streptophyta</taxon>
        <taxon>Embryophyta</taxon>
        <taxon>Tracheophyta</taxon>
        <taxon>Spermatophyta</taxon>
        <taxon>Magnoliopsida</taxon>
        <taxon>Liliopsida</taxon>
        <taxon>Poales</taxon>
        <taxon>Poaceae</taxon>
        <taxon>BOP clade</taxon>
        <taxon>Oryzoideae</taxon>
        <taxon>Oryzeae</taxon>
        <taxon>Oryzinae</taxon>
        <taxon>Oryza</taxon>
    </lineage>
</organism>
<dbReference type="HOGENOM" id="CLU_746761_0_0_1"/>
<evidence type="ECO:0000313" key="6">
    <source>
        <dbReference type="EnsemblPlants" id="OPUNC08G06700.1"/>
    </source>
</evidence>
<dbReference type="AlphaFoldDB" id="A0A0E0LSM9"/>
<name>A0A0E0LSM9_ORYPU</name>
<dbReference type="PANTHER" id="PTHR22849:SF164">
    <property type="entry name" value="U-BOX DOMAIN-CONTAINING PROTEIN"/>
    <property type="match status" value="1"/>
</dbReference>
<reference evidence="6" key="1">
    <citation type="submission" date="2015-04" db="UniProtKB">
        <authorList>
            <consortium name="EnsemblPlants"/>
        </authorList>
    </citation>
    <scope>IDENTIFICATION</scope>
</reference>
<proteinExistence type="predicted"/>
<keyword evidence="2 3" id="KW-0808">Transferase</keyword>
<dbReference type="SMART" id="SM00504">
    <property type="entry name" value="Ubox"/>
    <property type="match status" value="1"/>
</dbReference>
<feature type="region of interest" description="Disordered" evidence="4">
    <location>
        <begin position="1"/>
        <end position="134"/>
    </location>
</feature>
<dbReference type="GO" id="GO:0016567">
    <property type="term" value="P:protein ubiquitination"/>
    <property type="evidence" value="ECO:0007669"/>
    <property type="project" value="UniProtKB-UniRule"/>
</dbReference>
<dbReference type="CDD" id="cd16664">
    <property type="entry name" value="RING-Ubox_PUB"/>
    <property type="match status" value="1"/>
</dbReference>
<sequence length="371" mass="40945">MSPASGPAQGQVEPVHRQHEPHGSISSAAPTSTDASIAAPPEAAADDSPPPPPPPPPPPSVGSRLPQQPGEGGGRGADGWSSAAAAVGQKGKKKISGASDDLEQVMAERDEERKSDSLGRRSSRAAYHGHAKEEARKLPWDDPIIRKEQVTPVSTIKKSHRTSALGCINNQGIDGLHAEERHRFGLPYVACNEFAVMWSLKDDEIWYPLFAEILGDVDQSIKSRKVWDDIRLVRKLRPLQNSEKISSRAHYKMILVTYQKLGRMPNRIYSSLFTEDPKAKDRLEGFEIPDNLVCPLCGKVMVDPVMAATGKTIDRHCIRAWFDKHGHICPVTRQPVSSIVLRNERIRGYLVEWHEAELEVKADARAQSTRP</sequence>
<comment type="function">
    <text evidence="3">Functions as an E3 ubiquitin ligase.</text>
</comment>
<keyword evidence="7" id="KW-1185">Reference proteome</keyword>
<dbReference type="SUPFAM" id="SSF57850">
    <property type="entry name" value="RING/U-box"/>
    <property type="match status" value="1"/>
</dbReference>
<accession>A0A0E0LSM9</accession>
<dbReference type="Gene3D" id="3.30.40.10">
    <property type="entry name" value="Zinc/RING finger domain, C3HC4 (zinc finger)"/>
    <property type="match status" value="1"/>
</dbReference>
<dbReference type="EC" id="2.3.2.27" evidence="3"/>
<dbReference type="OMA" id="EIWYPLF"/>
<dbReference type="InterPro" id="IPR003613">
    <property type="entry name" value="Ubox_domain"/>
</dbReference>
<dbReference type="InterPro" id="IPR045185">
    <property type="entry name" value="PUB22/23/24-like"/>
</dbReference>
<reference evidence="6" key="2">
    <citation type="submission" date="2018-05" db="EMBL/GenBank/DDBJ databases">
        <title>OpunRS2 (Oryza punctata Reference Sequence Version 2).</title>
        <authorList>
            <person name="Zhang J."/>
            <person name="Kudrna D."/>
            <person name="Lee S."/>
            <person name="Talag J."/>
            <person name="Welchert J."/>
            <person name="Wing R.A."/>
        </authorList>
    </citation>
    <scope>NUCLEOTIDE SEQUENCE [LARGE SCALE GENOMIC DNA]</scope>
</reference>
<feature type="compositionally biased region" description="Polar residues" evidence="4">
    <location>
        <begin position="24"/>
        <end position="33"/>
    </location>
</feature>
<comment type="pathway">
    <text evidence="1 3">Protein modification; protein ubiquitination.</text>
</comment>
<evidence type="ECO:0000256" key="4">
    <source>
        <dbReference type="SAM" id="MobiDB-lite"/>
    </source>
</evidence>
<dbReference type="PROSITE" id="PS51698">
    <property type="entry name" value="U_BOX"/>
    <property type="match status" value="1"/>
</dbReference>
<evidence type="ECO:0000259" key="5">
    <source>
        <dbReference type="PROSITE" id="PS51698"/>
    </source>
</evidence>
<dbReference type="Gramene" id="OPUNC08G06700.1">
    <property type="protein sequence ID" value="OPUNC08G06700.1"/>
    <property type="gene ID" value="OPUNC08G06700"/>
</dbReference>
<dbReference type="PANTHER" id="PTHR22849">
    <property type="entry name" value="WDSAM1 PROTEIN"/>
    <property type="match status" value="1"/>
</dbReference>
<feature type="compositionally biased region" description="Basic and acidic residues" evidence="4">
    <location>
        <begin position="106"/>
        <end position="119"/>
    </location>
</feature>
<keyword evidence="3" id="KW-0833">Ubl conjugation pathway</keyword>
<feature type="compositionally biased region" description="Pro residues" evidence="4">
    <location>
        <begin position="48"/>
        <end position="60"/>
    </location>
</feature>
<evidence type="ECO:0000313" key="7">
    <source>
        <dbReference type="Proteomes" id="UP000026962"/>
    </source>
</evidence>
<feature type="compositionally biased region" description="Low complexity" evidence="4">
    <location>
        <begin position="34"/>
        <end position="47"/>
    </location>
</feature>
<dbReference type="InterPro" id="IPR013083">
    <property type="entry name" value="Znf_RING/FYVE/PHD"/>
</dbReference>
<dbReference type="EnsemblPlants" id="OPUNC08G06700.1">
    <property type="protein sequence ID" value="OPUNC08G06700.1"/>
    <property type="gene ID" value="OPUNC08G06700"/>
</dbReference>
<evidence type="ECO:0000256" key="3">
    <source>
        <dbReference type="RuleBase" id="RU369093"/>
    </source>
</evidence>
<evidence type="ECO:0000256" key="1">
    <source>
        <dbReference type="ARBA" id="ARBA00004906"/>
    </source>
</evidence>